<dbReference type="InterPro" id="IPR003141">
    <property type="entry name" value="Pol/His_phosphatase_N"/>
</dbReference>
<dbReference type="PANTHER" id="PTHR32294">
    <property type="entry name" value="DNA POLYMERASE III SUBUNIT ALPHA"/>
    <property type="match status" value="1"/>
</dbReference>
<comment type="similarity">
    <text evidence="2">Belongs to the DNA polymerase type-C family. DnaE subfamily.</text>
</comment>
<comment type="subcellular location">
    <subcellularLocation>
        <location evidence="1">Cytoplasm</location>
    </subcellularLocation>
</comment>
<dbReference type="InterPro" id="IPR041931">
    <property type="entry name" value="DNA_pol3_alpha_thumb_dom"/>
</dbReference>
<dbReference type="EC" id="2.7.7.7" evidence="3"/>
<feature type="domain" description="Polymerase/histidinol phosphatase N-terminal" evidence="11">
    <location>
        <begin position="4"/>
        <end position="71"/>
    </location>
</feature>
<evidence type="ECO:0000256" key="7">
    <source>
        <dbReference type="ARBA" id="ARBA00022705"/>
    </source>
</evidence>
<evidence type="ECO:0000256" key="2">
    <source>
        <dbReference type="ARBA" id="ARBA00009496"/>
    </source>
</evidence>
<dbReference type="SUPFAM" id="SSF89550">
    <property type="entry name" value="PHP domain-like"/>
    <property type="match status" value="1"/>
</dbReference>
<dbReference type="SUPFAM" id="SSF160975">
    <property type="entry name" value="AF1531-like"/>
    <property type="match status" value="1"/>
</dbReference>
<dbReference type="NCBIfam" id="TIGR00594">
    <property type="entry name" value="polc"/>
    <property type="match status" value="1"/>
</dbReference>
<evidence type="ECO:0000256" key="5">
    <source>
        <dbReference type="ARBA" id="ARBA00022679"/>
    </source>
</evidence>
<dbReference type="InterPro" id="IPR011708">
    <property type="entry name" value="DNA_pol3_alpha_NTPase_dom"/>
</dbReference>
<dbReference type="InterPro" id="IPR004365">
    <property type="entry name" value="NA-bd_OB_tRNA"/>
</dbReference>
<dbReference type="InterPro" id="IPR004013">
    <property type="entry name" value="PHP_dom"/>
</dbReference>
<comment type="caution">
    <text evidence="12">The sequence shown here is derived from an EMBL/GenBank/DDBJ whole genome shotgun (WGS) entry which is preliminary data.</text>
</comment>
<dbReference type="SMART" id="SM00481">
    <property type="entry name" value="POLIIIAc"/>
    <property type="match status" value="1"/>
</dbReference>
<dbReference type="Gene3D" id="1.10.10.1600">
    <property type="entry name" value="Bacterial DNA polymerase III alpha subunit, thumb domain"/>
    <property type="match status" value="1"/>
</dbReference>
<protein>
    <recommendedName>
        <fullName evidence="4">DNA polymerase III subunit alpha</fullName>
        <ecNumber evidence="3">2.7.7.7</ecNumber>
    </recommendedName>
</protein>
<evidence type="ECO:0000256" key="4">
    <source>
        <dbReference type="ARBA" id="ARBA00019114"/>
    </source>
</evidence>
<dbReference type="Gene3D" id="2.40.50.140">
    <property type="entry name" value="Nucleic acid-binding proteins"/>
    <property type="match status" value="1"/>
</dbReference>
<keyword evidence="5" id="KW-0808">Transferase</keyword>
<dbReference type="InterPro" id="IPR004805">
    <property type="entry name" value="DnaE2/DnaE/PolC"/>
</dbReference>
<dbReference type="RefSeq" id="WP_113969603.1">
    <property type="nucleotide sequence ID" value="NZ_QNRJ01000006.1"/>
</dbReference>
<dbReference type="Proteomes" id="UP000252118">
    <property type="component" value="Unassembled WGS sequence"/>
</dbReference>
<proteinExistence type="inferred from homology"/>
<evidence type="ECO:0000256" key="3">
    <source>
        <dbReference type="ARBA" id="ARBA00012417"/>
    </source>
</evidence>
<keyword evidence="7" id="KW-0235">DNA replication</keyword>
<evidence type="ECO:0000256" key="1">
    <source>
        <dbReference type="ARBA" id="ARBA00004496"/>
    </source>
</evidence>
<dbReference type="Pfam" id="PF17657">
    <property type="entry name" value="DNA_pol3_finger"/>
    <property type="match status" value="1"/>
</dbReference>
<dbReference type="OrthoDB" id="9803237at2"/>
<comment type="catalytic activity">
    <reaction evidence="10">
        <text>DNA(n) + a 2'-deoxyribonucleoside 5'-triphosphate = DNA(n+1) + diphosphate</text>
        <dbReference type="Rhea" id="RHEA:22508"/>
        <dbReference type="Rhea" id="RHEA-COMP:17339"/>
        <dbReference type="Rhea" id="RHEA-COMP:17340"/>
        <dbReference type="ChEBI" id="CHEBI:33019"/>
        <dbReference type="ChEBI" id="CHEBI:61560"/>
        <dbReference type="ChEBI" id="CHEBI:173112"/>
        <dbReference type="EC" id="2.7.7.7"/>
    </reaction>
</comment>
<reference evidence="12 13" key="1">
    <citation type="submission" date="2018-06" db="EMBL/GenBank/DDBJ databases">
        <title>Freshwater and sediment microbial communities from various areas in North America, analyzing microbe dynamics in response to fracking.</title>
        <authorList>
            <person name="Lamendella R."/>
        </authorList>
    </citation>
    <scope>NUCLEOTIDE SEQUENCE [LARGE SCALE GENOMIC DNA]</scope>
    <source>
        <strain evidence="12 13">97B</strain>
    </source>
</reference>
<dbReference type="InterPro" id="IPR040982">
    <property type="entry name" value="DNA_pol3_finger"/>
</dbReference>
<comment type="function">
    <text evidence="9">DNA polymerase III is a complex, multichain enzyme responsible for most of the replicative synthesis in bacteria. This DNA polymerase also exhibits 3' to 5' exonuclease activity. The alpha chain is the DNA polymerase.</text>
</comment>
<evidence type="ECO:0000256" key="10">
    <source>
        <dbReference type="ARBA" id="ARBA00049244"/>
    </source>
</evidence>
<evidence type="ECO:0000313" key="13">
    <source>
        <dbReference type="Proteomes" id="UP000252118"/>
    </source>
</evidence>
<dbReference type="Gene3D" id="1.10.150.870">
    <property type="match status" value="1"/>
</dbReference>
<dbReference type="InterPro" id="IPR029460">
    <property type="entry name" value="DNAPol_HHH"/>
</dbReference>
<accession>A0A366EPV0</accession>
<gene>
    <name evidence="12" type="ORF">DET59_106193</name>
</gene>
<evidence type="ECO:0000259" key="11">
    <source>
        <dbReference type="SMART" id="SM00481"/>
    </source>
</evidence>
<organism evidence="12 13">
    <name type="scientific">Rossellomorea aquimaris</name>
    <dbReference type="NCBI Taxonomy" id="189382"/>
    <lineage>
        <taxon>Bacteria</taxon>
        <taxon>Bacillati</taxon>
        <taxon>Bacillota</taxon>
        <taxon>Bacilli</taxon>
        <taxon>Bacillales</taxon>
        <taxon>Bacillaceae</taxon>
        <taxon>Rossellomorea</taxon>
    </lineage>
</organism>
<evidence type="ECO:0000256" key="8">
    <source>
        <dbReference type="ARBA" id="ARBA00022932"/>
    </source>
</evidence>
<evidence type="ECO:0000256" key="9">
    <source>
        <dbReference type="ARBA" id="ARBA00025611"/>
    </source>
</evidence>
<dbReference type="GO" id="GO:0003676">
    <property type="term" value="F:nucleic acid binding"/>
    <property type="evidence" value="ECO:0007669"/>
    <property type="project" value="InterPro"/>
</dbReference>
<name>A0A366EPV0_9BACI</name>
<dbReference type="Pfam" id="PF07733">
    <property type="entry name" value="DNA_pol3_alpha"/>
    <property type="match status" value="1"/>
</dbReference>
<dbReference type="GO" id="GO:0005737">
    <property type="term" value="C:cytoplasm"/>
    <property type="evidence" value="ECO:0007669"/>
    <property type="project" value="UniProtKB-SubCell"/>
</dbReference>
<dbReference type="Pfam" id="PF02811">
    <property type="entry name" value="PHP"/>
    <property type="match status" value="1"/>
</dbReference>
<dbReference type="PANTHER" id="PTHR32294:SF0">
    <property type="entry name" value="DNA POLYMERASE III SUBUNIT ALPHA"/>
    <property type="match status" value="1"/>
</dbReference>
<dbReference type="GO" id="GO:0006260">
    <property type="term" value="P:DNA replication"/>
    <property type="evidence" value="ECO:0007669"/>
    <property type="project" value="UniProtKB-KW"/>
</dbReference>
<dbReference type="GO" id="GO:0008408">
    <property type="term" value="F:3'-5' exonuclease activity"/>
    <property type="evidence" value="ECO:0007669"/>
    <property type="project" value="InterPro"/>
</dbReference>
<dbReference type="EMBL" id="QNRJ01000006">
    <property type="protein sequence ID" value="RBP04401.1"/>
    <property type="molecule type" value="Genomic_DNA"/>
</dbReference>
<dbReference type="Pfam" id="PF14579">
    <property type="entry name" value="HHH_6"/>
    <property type="match status" value="1"/>
</dbReference>
<dbReference type="NCBIfam" id="NF005298">
    <property type="entry name" value="PRK06826.1"/>
    <property type="match status" value="1"/>
</dbReference>
<dbReference type="InterPro" id="IPR016195">
    <property type="entry name" value="Pol/histidinol_Pase-like"/>
</dbReference>
<dbReference type="Pfam" id="PF01336">
    <property type="entry name" value="tRNA_anti-codon"/>
    <property type="match status" value="1"/>
</dbReference>
<keyword evidence="6" id="KW-0548">Nucleotidyltransferase</keyword>
<keyword evidence="8" id="KW-0239">DNA-directed DNA polymerase</keyword>
<dbReference type="GO" id="GO:0003887">
    <property type="term" value="F:DNA-directed DNA polymerase activity"/>
    <property type="evidence" value="ECO:0007669"/>
    <property type="project" value="UniProtKB-KW"/>
</dbReference>
<dbReference type="InterPro" id="IPR012340">
    <property type="entry name" value="NA-bd_OB-fold"/>
</dbReference>
<dbReference type="AlphaFoldDB" id="A0A366EPV0"/>
<evidence type="ECO:0000313" key="12">
    <source>
        <dbReference type="EMBL" id="RBP04401.1"/>
    </source>
</evidence>
<dbReference type="NCBIfam" id="NF004226">
    <property type="entry name" value="PRK05673.1"/>
    <property type="match status" value="1"/>
</dbReference>
<dbReference type="SUPFAM" id="SSF50249">
    <property type="entry name" value="Nucleic acid-binding proteins"/>
    <property type="match status" value="1"/>
</dbReference>
<evidence type="ECO:0000256" key="6">
    <source>
        <dbReference type="ARBA" id="ARBA00022695"/>
    </source>
</evidence>
<dbReference type="Gene3D" id="3.20.20.140">
    <property type="entry name" value="Metal-dependent hydrolases"/>
    <property type="match status" value="1"/>
</dbReference>
<sequence length="1118" mass="126457">MSFVHLQIASAYSLLSSTISINGLVHKAKNSGYKALALTDRNMMYAAIPFYKACLKENIKPIIGLTADIATENEEGSYPLVLLVKNQTGYQNLLKISSAIGAKTKNGLPLKWLQSYSKGLIAISPGIKGEIETLLLNDESEKAKECIHAYQQMFGRDSFYLSIQNHGIPSEDTLIPLLQQVAKETGTDMVATNDVQYLDQEDHFAHECMGAIRDGVKLSEDDRDVLGSQEYYFKSKEQMVDLFPDHVTELENTMKIADQCHLTIPFHQQLLPKYPLPEGVSALQELTHLCEKGLSERVESVSDEYIERLDYELEVIGRMGFSDYFLIVWDFMKYAKERKILTGPGRGSAAGSLVSYALRITDVDPIEHHLLFERFLNPERVSMPDIDIDFPDHRRDEVIEYVEGKYGSLHVAQIITFGTFAAKAALRDTGRVFGLNMKEQEQVSKLVPNQLGITLQEAYEKSKGFREFVTSSDHYKKLFQTALKLEGLPRHTSTHAAGVVMSEAPLVQWVPIQGSSSGIHLTQFSMDILEEIGLLKMDFLGLRNLSILERIVKNVQMGTNKSFSIESIPMNDAKTFELLSKGLTNGIFQLESEGMRNVLKRLKPNSFEDIVAVNALYRPGPMENIPTYIKRKHGGEKVEYPLPDLKPILEMTYGVIVYQEQIMQIASKMAGFSLGEADLLRRAVSKKKKDVLDQEREHFVSGSTRKGYTEEVAHTIYDLIVRFADYGFNRSHAVAYSMIAYQLAYLKTHYPAFFLSSLLTSVVGNETKVAQYIREAKLYDIEILPPSINTSQFVFTVEGKNRIRYSLGAIKGIGAAALKEIIRARKDKPFQDLFDFCMRVSSKTINRKILENLVLSGAFDEFEMDRATLLASLDVAAQHAELVNPEGDPDLFHEEEAFLLKPKHVEVEDMTIDTKLQFEKQVLGLYLSDHPVSSYRHLYDDLGLQQIADLQKGSKITFGGYITGVKSIRTKKGEVMAFLEIGDESGEIEAVVFPNVYRNHMIQLKEGNILLFGGNVEERNDKLQFIVNQVEAMEEVQARVKARDQKLYLKIAMDQDEEACTQRIQQTIQRFKGKNPVIVYYEREKKSVQLPDHLRVSPSQEALREMHRILGEANVILQ</sequence>
<dbReference type="CDD" id="cd04485">
    <property type="entry name" value="DnaE_OBF"/>
    <property type="match status" value="1"/>
</dbReference>